<dbReference type="AlphaFoldDB" id="A0A0F9API8"/>
<sequence length="54" mass="6428">MYYKATLVVECKFDTKEEAECLQGYVEELRDLTEGHTLYHASITELQEEVTWKR</sequence>
<gene>
    <name evidence="1" type="ORF">LCGC14_2886840</name>
</gene>
<dbReference type="EMBL" id="LAZR01056465">
    <property type="protein sequence ID" value="KKK74131.1"/>
    <property type="molecule type" value="Genomic_DNA"/>
</dbReference>
<reference evidence="1" key="1">
    <citation type="journal article" date="2015" name="Nature">
        <title>Complex archaea that bridge the gap between prokaryotes and eukaryotes.</title>
        <authorList>
            <person name="Spang A."/>
            <person name="Saw J.H."/>
            <person name="Jorgensen S.L."/>
            <person name="Zaremba-Niedzwiedzka K."/>
            <person name="Martijn J."/>
            <person name="Lind A.E."/>
            <person name="van Eijk R."/>
            <person name="Schleper C."/>
            <person name="Guy L."/>
            <person name="Ettema T.J."/>
        </authorList>
    </citation>
    <scope>NUCLEOTIDE SEQUENCE</scope>
</reference>
<protein>
    <submittedName>
        <fullName evidence="1">Uncharacterized protein</fullName>
    </submittedName>
</protein>
<proteinExistence type="predicted"/>
<comment type="caution">
    <text evidence="1">The sequence shown here is derived from an EMBL/GenBank/DDBJ whole genome shotgun (WGS) entry which is preliminary data.</text>
</comment>
<organism evidence="1">
    <name type="scientific">marine sediment metagenome</name>
    <dbReference type="NCBI Taxonomy" id="412755"/>
    <lineage>
        <taxon>unclassified sequences</taxon>
        <taxon>metagenomes</taxon>
        <taxon>ecological metagenomes</taxon>
    </lineage>
</organism>
<evidence type="ECO:0000313" key="1">
    <source>
        <dbReference type="EMBL" id="KKK74131.1"/>
    </source>
</evidence>
<name>A0A0F9API8_9ZZZZ</name>
<accession>A0A0F9API8</accession>